<evidence type="ECO:0000256" key="3">
    <source>
        <dbReference type="SAM" id="Phobius"/>
    </source>
</evidence>
<feature type="transmembrane region" description="Helical" evidence="3">
    <location>
        <begin position="12"/>
        <end position="33"/>
    </location>
</feature>
<dbReference type="EMBL" id="JARPTC010000004">
    <property type="protein sequence ID" value="MDO7786300.1"/>
    <property type="molecule type" value="Genomic_DNA"/>
</dbReference>
<dbReference type="SMART" id="SM00283">
    <property type="entry name" value="MA"/>
    <property type="match status" value="1"/>
</dbReference>
<protein>
    <submittedName>
        <fullName evidence="5">Methyl-accepting chemotaxis protein</fullName>
    </submittedName>
</protein>
<accession>A0AAW7ZBX8</accession>
<evidence type="ECO:0000256" key="2">
    <source>
        <dbReference type="PROSITE-ProRule" id="PRU00284"/>
    </source>
</evidence>
<keyword evidence="6" id="KW-1185">Reference proteome</keyword>
<keyword evidence="3" id="KW-0812">Transmembrane</keyword>
<dbReference type="GO" id="GO:0007165">
    <property type="term" value="P:signal transduction"/>
    <property type="evidence" value="ECO:0007669"/>
    <property type="project" value="UniProtKB-KW"/>
</dbReference>
<dbReference type="Proteomes" id="UP001172911">
    <property type="component" value="Unassembled WGS sequence"/>
</dbReference>
<keyword evidence="3" id="KW-0472">Membrane</keyword>
<evidence type="ECO:0000313" key="5">
    <source>
        <dbReference type="EMBL" id="MDO7786300.1"/>
    </source>
</evidence>
<comment type="caution">
    <text evidence="5">The sequence shown here is derived from an EMBL/GenBank/DDBJ whole genome shotgun (WGS) entry which is preliminary data.</text>
</comment>
<keyword evidence="1 2" id="KW-0807">Transducer</keyword>
<dbReference type="InterPro" id="IPR004089">
    <property type="entry name" value="MCPsignal_dom"/>
</dbReference>
<dbReference type="PANTHER" id="PTHR32089:SF112">
    <property type="entry name" value="LYSOZYME-LIKE PROTEIN-RELATED"/>
    <property type="match status" value="1"/>
</dbReference>
<proteinExistence type="predicted"/>
<dbReference type="Pfam" id="PF00015">
    <property type="entry name" value="MCPsignal"/>
    <property type="match status" value="1"/>
</dbReference>
<organism evidence="5 6">
    <name type="scientific">Desulforamulus aquiferis</name>
    <dbReference type="NCBI Taxonomy" id="1397668"/>
    <lineage>
        <taxon>Bacteria</taxon>
        <taxon>Bacillati</taxon>
        <taxon>Bacillota</taxon>
        <taxon>Clostridia</taxon>
        <taxon>Eubacteriales</taxon>
        <taxon>Peptococcaceae</taxon>
        <taxon>Desulforamulus</taxon>
    </lineage>
</organism>
<dbReference type="PROSITE" id="PS50111">
    <property type="entry name" value="CHEMOTAXIS_TRANSDUC_2"/>
    <property type="match status" value="1"/>
</dbReference>
<dbReference type="PANTHER" id="PTHR32089">
    <property type="entry name" value="METHYL-ACCEPTING CHEMOTAXIS PROTEIN MCPB"/>
    <property type="match status" value="1"/>
</dbReference>
<dbReference type="CDD" id="cd11386">
    <property type="entry name" value="MCP_signal"/>
    <property type="match status" value="1"/>
</dbReference>
<gene>
    <name evidence="5" type="ORF">P6N53_03590</name>
</gene>
<dbReference type="Gene3D" id="1.10.287.950">
    <property type="entry name" value="Methyl-accepting chemotaxis protein"/>
    <property type="match status" value="1"/>
</dbReference>
<keyword evidence="3" id="KW-1133">Transmembrane helix</keyword>
<dbReference type="AlphaFoldDB" id="A0AAW7ZBX8"/>
<sequence length="513" mass="54637">MKIKKPTTLKQQFTLGMAAVLTLVTLLSLYLVWVMKNIDNEYTILIEQKAKSYALAEKALAKYNHAAASLRSYVITGESIDLERYHNAIGEGDEILKNIYPMLTTEEGRVLYNNVQGSSNNLKEYANQIITLKAAQLPAEGEGQVEGNNVTAFIKNNGGIVGKLAETGEEFAYFQEGILNSESTVNSAKANRSLFIGLSLAIIIIVLSVVIIVGVFRSLKNISAQLQEKSKDVDASASQLSAGSQNMAAGAEETASTTNEVASSMEEVNFSSQEISGMVVQVADNIQNIGINSGNASAYAKEGEKSLRNIVSQMNEIQKASSNSELVVKGLGDDANKISQIISLITHIADQTNLLALNAAIEAARAGEHGRGFAVVADEVRKLAEQSSNATKEIQELVSLIQSKTDEAISSMGENLKQVQSGANVLDEATQTFGNIIGAVDELTVEIEQAVSASIKMSSAIESVISSVEEVSSAMQNVAAASEEQTANTEEISSSAQNLALLSGQLNDLACKL</sequence>
<dbReference type="SUPFAM" id="SSF58104">
    <property type="entry name" value="Methyl-accepting chemotaxis protein (MCP) signaling domain"/>
    <property type="match status" value="1"/>
</dbReference>
<evidence type="ECO:0000256" key="1">
    <source>
        <dbReference type="ARBA" id="ARBA00023224"/>
    </source>
</evidence>
<dbReference type="GO" id="GO:0016020">
    <property type="term" value="C:membrane"/>
    <property type="evidence" value="ECO:0007669"/>
    <property type="project" value="InterPro"/>
</dbReference>
<reference evidence="5" key="2">
    <citation type="submission" date="2023-03" db="EMBL/GenBank/DDBJ databases">
        <authorList>
            <person name="Zhang Z."/>
        </authorList>
    </citation>
    <scope>NUCLEOTIDE SEQUENCE</scope>
    <source>
        <strain evidence="5">DSA</strain>
    </source>
</reference>
<evidence type="ECO:0000259" key="4">
    <source>
        <dbReference type="PROSITE" id="PS50111"/>
    </source>
</evidence>
<reference evidence="5" key="1">
    <citation type="journal article" date="2023" name="J. Hazard. Mater.">
        <title>Anaerobic biodegradation of pyrene and benzo[a]pyrene by a new sulfate-reducing Desulforamulus aquiferis strain DSA.</title>
        <authorList>
            <person name="Zhang Z."/>
            <person name="Sun J."/>
            <person name="Gong X."/>
            <person name="Wang C."/>
            <person name="Wang H."/>
        </authorList>
    </citation>
    <scope>NUCLEOTIDE SEQUENCE</scope>
    <source>
        <strain evidence="5">DSA</strain>
    </source>
</reference>
<feature type="domain" description="Methyl-accepting transducer" evidence="4">
    <location>
        <begin position="236"/>
        <end position="479"/>
    </location>
</feature>
<evidence type="ECO:0000313" key="6">
    <source>
        <dbReference type="Proteomes" id="UP001172911"/>
    </source>
</evidence>
<feature type="transmembrane region" description="Helical" evidence="3">
    <location>
        <begin position="194"/>
        <end position="216"/>
    </location>
</feature>
<dbReference type="RefSeq" id="WP_304541244.1">
    <property type="nucleotide sequence ID" value="NZ_JARPTC010000004.1"/>
</dbReference>
<name>A0AAW7ZBX8_9FIRM</name>